<dbReference type="Pfam" id="PF00069">
    <property type="entry name" value="Pkinase"/>
    <property type="match status" value="1"/>
</dbReference>
<feature type="compositionally biased region" description="Basic and acidic residues" evidence="10">
    <location>
        <begin position="141"/>
        <end position="158"/>
    </location>
</feature>
<keyword evidence="4" id="KW-0479">Metal-binding</keyword>
<keyword evidence="7" id="KW-0862">Zinc</keyword>
<dbReference type="GO" id="GO:0004674">
    <property type="term" value="F:protein serine/threonine kinase activity"/>
    <property type="evidence" value="ECO:0007669"/>
    <property type="project" value="UniProtKB-KW"/>
</dbReference>
<dbReference type="PROSITE" id="PS50021">
    <property type="entry name" value="CH"/>
    <property type="match status" value="1"/>
</dbReference>
<organism evidence="14 15">
    <name type="scientific">Athelia psychrophila</name>
    <dbReference type="NCBI Taxonomy" id="1759441"/>
    <lineage>
        <taxon>Eukaryota</taxon>
        <taxon>Fungi</taxon>
        <taxon>Dikarya</taxon>
        <taxon>Basidiomycota</taxon>
        <taxon>Agaricomycotina</taxon>
        <taxon>Agaricomycetes</taxon>
        <taxon>Agaricomycetidae</taxon>
        <taxon>Atheliales</taxon>
        <taxon>Atheliaceae</taxon>
        <taxon>Athelia</taxon>
    </lineage>
</organism>
<dbReference type="SUPFAM" id="SSF57889">
    <property type="entry name" value="Cysteine-rich domain"/>
    <property type="match status" value="1"/>
</dbReference>
<keyword evidence="3" id="KW-0808">Transferase</keyword>
<dbReference type="Gene3D" id="3.30.60.20">
    <property type="match status" value="1"/>
</dbReference>
<feature type="compositionally biased region" description="Polar residues" evidence="10">
    <location>
        <begin position="1650"/>
        <end position="1695"/>
    </location>
</feature>
<evidence type="ECO:0000256" key="2">
    <source>
        <dbReference type="ARBA" id="ARBA00022527"/>
    </source>
</evidence>
<dbReference type="EMBL" id="KV417917">
    <property type="protein sequence ID" value="KZP04502.1"/>
    <property type="molecule type" value="Genomic_DNA"/>
</dbReference>
<evidence type="ECO:0008006" key="16">
    <source>
        <dbReference type="Google" id="ProtNLM"/>
    </source>
</evidence>
<dbReference type="Pfam" id="PF00307">
    <property type="entry name" value="CH"/>
    <property type="match status" value="1"/>
</dbReference>
<name>A0A167V0B4_9AGAM</name>
<dbReference type="InterPro" id="IPR002219">
    <property type="entry name" value="PKC_DAG/PE"/>
</dbReference>
<evidence type="ECO:0000256" key="6">
    <source>
        <dbReference type="ARBA" id="ARBA00022777"/>
    </source>
</evidence>
<dbReference type="InterPro" id="IPR011009">
    <property type="entry name" value="Kinase-like_dom_sf"/>
</dbReference>
<feature type="compositionally biased region" description="Polar residues" evidence="10">
    <location>
        <begin position="40"/>
        <end position="54"/>
    </location>
</feature>
<feature type="region of interest" description="Disordered" evidence="10">
    <location>
        <begin position="1"/>
        <end position="415"/>
    </location>
</feature>
<feature type="compositionally biased region" description="Basic and acidic residues" evidence="10">
    <location>
        <begin position="1044"/>
        <end position="1065"/>
    </location>
</feature>
<dbReference type="InterPro" id="IPR008271">
    <property type="entry name" value="Ser/Thr_kinase_AS"/>
</dbReference>
<evidence type="ECO:0000313" key="14">
    <source>
        <dbReference type="EMBL" id="KZP04502.1"/>
    </source>
</evidence>
<dbReference type="CDD" id="cd00029">
    <property type="entry name" value="C1"/>
    <property type="match status" value="1"/>
</dbReference>
<dbReference type="SUPFAM" id="SSF56112">
    <property type="entry name" value="Protein kinase-like (PK-like)"/>
    <property type="match status" value="1"/>
</dbReference>
<dbReference type="Gene3D" id="1.10.418.10">
    <property type="entry name" value="Calponin-like domain"/>
    <property type="match status" value="1"/>
</dbReference>
<keyword evidence="15" id="KW-1185">Reference proteome</keyword>
<dbReference type="Proteomes" id="UP000076532">
    <property type="component" value="Unassembled WGS sequence"/>
</dbReference>
<evidence type="ECO:0000256" key="10">
    <source>
        <dbReference type="SAM" id="MobiDB-lite"/>
    </source>
</evidence>
<dbReference type="PROSITE" id="PS00108">
    <property type="entry name" value="PROTEIN_KINASE_ST"/>
    <property type="match status" value="1"/>
</dbReference>
<dbReference type="InterPro" id="IPR046349">
    <property type="entry name" value="C1-like_sf"/>
</dbReference>
<feature type="region of interest" description="Disordered" evidence="10">
    <location>
        <begin position="642"/>
        <end position="777"/>
    </location>
</feature>
<sequence length="1760" mass="189429">MNHRFSTKASPSDPTASTSTTSTQASASTTDTAGKHFQRIRSSLEQTLRTATRSRSNKPVPVPPSADDFDTVKAPRKSTDKGKEREAAKERSSSEDAPKEHKDRERLKGLRKLESRVGFRTSGRDAATPAPSPIPPPIIGKTKDGGEQKVKIKEEKQRVAGHTSWTTPSLRGASVSSPALHHSSQALPSPKSLPPVPASSSTASALASPTRDRSKRGSMQQGPLPISGPSALSARTSPTPLSKAPPGRRPPPLNSPSSPSLATARHRSPSPGTPSRRASRDRPRTPDTPTPHSASRQYPKSNTLFNSPPTSPTSPTVRSKSPPARSRTTPASQRGLTSASTSHLPTNRATSPEPPERDTARRTSVDTTRGTRRGSVDAPRRPSAGEYARRPSGEYVRPGAASPTSPSAYVQHSRPYNASTTSLSLPATPEQRELLRSATSILCRELRRAPPHVSSKEWEEVDARLQPLARLERVWSKSGSGFGVGMGGSQINVNGGLVTGGGEERERRVFCEALRDGFVLCQLMNKLRPGTIQRVDPRDDGFKRTTNVNKFLSACSAQSVPADECFYKDDLIEATPESLARVARAIISVVKVVEAPAVDRSKVITGQGHHGTGKKDALQGEMYAQSTFSRATASVPNLSLAQLQRSASPASPTPASPSTRKRWSPPEPQLPTLRSASPSEGGSGTDSTRTGHNGQTTPGLNGNGNGNGNGRTTLVAKEVPPTLTPRSPLRAQSERDQSVSRSPDPFKAARAESISPSVGSFPESPARQSMVSNTTTEMSRYSSLLDARNGFSSDQGKFGTMRTATTEATSLDMPSFTRAEGSAVAASLSPGRRQRKPSEAAMADLAGVAEERPEDMAGRPAPARNFSADRAAALERVHLGKGKWPDDFIDVFPQGRTRPIPIKPIERERQEHSPSPASISPPRKLAYISANRRSESTEAIPRRPSHQPRHSLDTSVLAPKESVLRRDISPDGISGPSPRVVLRRVSTKTGAPRSSSLVPRGDLDEGRSTDSPVPFPRSASGDASPLSEGPADNNDKPRQHRGRFQSDIEGSRRKERPDSFDEMGNKKPRRGRFESMANLGVVSSNASASDILSRDSIDGSGRQSLIVREPGKPPTHFQLGNCIGRGQFGSVYRALNLNTGQMVAVKRIRLEGLKEEEVMQLMKEVDLVKSLSHPSIVKYEGMARDENTLSIVLEYAENGSLGQTLKAFGKLNESLVASYVVKILEGLFYLHRSDVVHCDLKAANILTTKNGNVKLSDFGVSLNLRAMEREIKDVAGTPNWMAPEVIELKGASTKSDIWSLGATVIELLTGRPPYAEIANSMSVMFRIVEDDMPPLPEDASPMLEDFLKQCFNKDPSLRPSAELLCEHEWLKKSWSGLKDLRPQDSIPFLRRVSTDFQKSDAQHLFSMPEGLVLSSPTEDEPSRNEFFISTPPLAIPRRFSNEPASPIGTPDDSYSPRDHSFVKTTFGKPMTCRVCLFAIKKSAVLCESCSLIAHSKCAVNAPMTCDLRSQLLQYAHFAEKGSPGGAYANSMDLLKNGGGISPTSPSSDVAHVPGPPSSGMSAETSPVAGSPVRPPTAYKFMQFKTKRSRGSMSPEPSPTQDSSSTSLLPGGSDFRKGGDKATSSSAKPKEPQEKIPLRKKPSMLWRGRGTVQQRPQSFSSDSTSPNTASMRSAANSLSSKIELQTKSSAPASDTNGGHGLARGRPSAPTHKPSHRVSASVASTMLSEDQEQIYASEIPGGLPPDHSTIGHKKKDSNCAIQ</sequence>
<feature type="compositionally biased region" description="Polar residues" evidence="10">
    <location>
        <begin position="1598"/>
        <end position="1607"/>
    </location>
</feature>
<feature type="compositionally biased region" description="Polar residues" evidence="10">
    <location>
        <begin position="292"/>
        <end position="306"/>
    </location>
</feature>
<feature type="compositionally biased region" description="Polar residues" evidence="10">
    <location>
        <begin position="402"/>
        <end position="415"/>
    </location>
</feature>
<dbReference type="Gene3D" id="1.10.510.10">
    <property type="entry name" value="Transferase(Phosphotransferase) domain 1"/>
    <property type="match status" value="1"/>
</dbReference>
<evidence type="ECO:0000256" key="1">
    <source>
        <dbReference type="ARBA" id="ARBA00006529"/>
    </source>
</evidence>
<dbReference type="PANTHER" id="PTHR11584">
    <property type="entry name" value="SERINE/THREONINE PROTEIN KINASE"/>
    <property type="match status" value="1"/>
</dbReference>
<dbReference type="PROSITE" id="PS50081">
    <property type="entry name" value="ZF_DAG_PE_2"/>
    <property type="match status" value="1"/>
</dbReference>
<evidence type="ECO:0000259" key="11">
    <source>
        <dbReference type="PROSITE" id="PS50011"/>
    </source>
</evidence>
<dbReference type="SMART" id="SM00220">
    <property type="entry name" value="S_TKc"/>
    <property type="match status" value="1"/>
</dbReference>
<dbReference type="InterPro" id="IPR000719">
    <property type="entry name" value="Prot_kinase_dom"/>
</dbReference>
<keyword evidence="2" id="KW-0723">Serine/threonine-protein kinase</keyword>
<evidence type="ECO:0000256" key="8">
    <source>
        <dbReference type="ARBA" id="ARBA00022840"/>
    </source>
</evidence>
<feature type="compositionally biased region" description="Polar residues" evidence="10">
    <location>
        <begin position="766"/>
        <end position="777"/>
    </location>
</feature>
<feature type="compositionally biased region" description="Low complexity" evidence="10">
    <location>
        <begin position="7"/>
        <end position="32"/>
    </location>
</feature>
<feature type="region of interest" description="Disordered" evidence="10">
    <location>
        <begin position="890"/>
        <end position="1076"/>
    </location>
</feature>
<feature type="domain" description="Protein kinase" evidence="11">
    <location>
        <begin position="1117"/>
        <end position="1370"/>
    </location>
</feature>
<dbReference type="InterPro" id="IPR036872">
    <property type="entry name" value="CH_dom_sf"/>
</dbReference>
<evidence type="ECO:0000256" key="7">
    <source>
        <dbReference type="ARBA" id="ARBA00022833"/>
    </source>
</evidence>
<dbReference type="InterPro" id="IPR017441">
    <property type="entry name" value="Protein_kinase_ATP_BS"/>
</dbReference>
<feature type="compositionally biased region" description="Low complexity" evidence="10">
    <location>
        <begin position="313"/>
        <end position="323"/>
    </location>
</feature>
<feature type="compositionally biased region" description="Basic and acidic residues" evidence="10">
    <location>
        <begin position="354"/>
        <end position="364"/>
    </location>
</feature>
<evidence type="ECO:0000259" key="13">
    <source>
        <dbReference type="PROSITE" id="PS50081"/>
    </source>
</evidence>
<protein>
    <recommendedName>
        <fullName evidence="16">Pkinase-domain-containing protein</fullName>
    </recommendedName>
</protein>
<evidence type="ECO:0000256" key="4">
    <source>
        <dbReference type="ARBA" id="ARBA00022723"/>
    </source>
</evidence>
<feature type="domain" description="Phorbol-ester/DAG-type" evidence="13">
    <location>
        <begin position="1458"/>
        <end position="1505"/>
    </location>
</feature>
<dbReference type="GO" id="GO:0005524">
    <property type="term" value="F:ATP binding"/>
    <property type="evidence" value="ECO:0007669"/>
    <property type="project" value="UniProtKB-UniRule"/>
</dbReference>
<feature type="binding site" evidence="9">
    <location>
        <position position="1146"/>
    </location>
    <ligand>
        <name>ATP</name>
        <dbReference type="ChEBI" id="CHEBI:30616"/>
    </ligand>
</feature>
<feature type="region of interest" description="Disordered" evidence="10">
    <location>
        <begin position="1538"/>
        <end position="1760"/>
    </location>
</feature>
<dbReference type="STRING" id="436010.A0A167V0B4"/>
<keyword evidence="5 9" id="KW-0547">Nucleotide-binding</keyword>
<evidence type="ECO:0000256" key="9">
    <source>
        <dbReference type="PROSITE-ProRule" id="PRU10141"/>
    </source>
</evidence>
<reference evidence="14 15" key="1">
    <citation type="journal article" date="2016" name="Mol. Biol. Evol.">
        <title>Comparative Genomics of Early-Diverging Mushroom-Forming Fungi Provides Insights into the Origins of Lignocellulose Decay Capabilities.</title>
        <authorList>
            <person name="Nagy L.G."/>
            <person name="Riley R."/>
            <person name="Tritt A."/>
            <person name="Adam C."/>
            <person name="Daum C."/>
            <person name="Floudas D."/>
            <person name="Sun H."/>
            <person name="Yadav J.S."/>
            <person name="Pangilinan J."/>
            <person name="Larsson K.H."/>
            <person name="Matsuura K."/>
            <person name="Barry K."/>
            <person name="Labutti K."/>
            <person name="Kuo R."/>
            <person name="Ohm R.A."/>
            <person name="Bhattacharya S.S."/>
            <person name="Shirouzu T."/>
            <person name="Yoshinaga Y."/>
            <person name="Martin F.M."/>
            <person name="Grigoriev I.V."/>
            <person name="Hibbett D.S."/>
        </authorList>
    </citation>
    <scope>NUCLEOTIDE SEQUENCE [LARGE SCALE GENOMIC DNA]</scope>
    <source>
        <strain evidence="14 15">CBS 109695</strain>
    </source>
</reference>
<feature type="compositionally biased region" description="Polar residues" evidence="10">
    <location>
        <begin position="987"/>
        <end position="997"/>
    </location>
</feature>
<dbReference type="Pfam" id="PF00130">
    <property type="entry name" value="C1_1"/>
    <property type="match status" value="1"/>
</dbReference>
<feature type="compositionally biased region" description="Polar residues" evidence="10">
    <location>
        <begin position="326"/>
        <end position="350"/>
    </location>
</feature>
<dbReference type="PROSITE" id="PS00107">
    <property type="entry name" value="PROTEIN_KINASE_ATP"/>
    <property type="match status" value="1"/>
</dbReference>
<evidence type="ECO:0000259" key="12">
    <source>
        <dbReference type="PROSITE" id="PS50021"/>
    </source>
</evidence>
<dbReference type="FunFam" id="3.30.200.20:FF:000042">
    <property type="entry name" value="Aurora kinase A"/>
    <property type="match status" value="1"/>
</dbReference>
<dbReference type="SUPFAM" id="SSF47576">
    <property type="entry name" value="Calponin-homology domain, CH-domain"/>
    <property type="match status" value="1"/>
</dbReference>
<proteinExistence type="inferred from homology"/>
<comment type="similarity">
    <text evidence="1">Belongs to the protein kinase superfamily. STE Ser/Thr protein kinase family. MAP kinase kinase kinase subfamily.</text>
</comment>
<accession>A0A167V0B4</accession>
<dbReference type="GO" id="GO:0046872">
    <property type="term" value="F:metal ion binding"/>
    <property type="evidence" value="ECO:0007669"/>
    <property type="project" value="UniProtKB-KW"/>
</dbReference>
<dbReference type="PANTHER" id="PTHR11584:SF369">
    <property type="entry name" value="MITOGEN-ACTIVATED PROTEIN KINASE KINASE KINASE 19-RELATED"/>
    <property type="match status" value="1"/>
</dbReference>
<keyword evidence="8 9" id="KW-0067">ATP-binding</keyword>
<keyword evidence="6" id="KW-0418">Kinase</keyword>
<evidence type="ECO:0000313" key="15">
    <source>
        <dbReference type="Proteomes" id="UP000076532"/>
    </source>
</evidence>
<gene>
    <name evidence="14" type="ORF">FIBSPDRAFT_767356</name>
</gene>
<feature type="compositionally biased region" description="Basic and acidic residues" evidence="10">
    <location>
        <begin position="70"/>
        <end position="117"/>
    </location>
</feature>
<evidence type="ECO:0000256" key="5">
    <source>
        <dbReference type="ARBA" id="ARBA00022741"/>
    </source>
</evidence>
<evidence type="ECO:0000256" key="3">
    <source>
        <dbReference type="ARBA" id="ARBA00022679"/>
    </source>
</evidence>
<dbReference type="InterPro" id="IPR001715">
    <property type="entry name" value="CH_dom"/>
</dbReference>
<feature type="compositionally biased region" description="Polar residues" evidence="10">
    <location>
        <begin position="163"/>
        <end position="187"/>
    </location>
</feature>
<feature type="compositionally biased region" description="Polar residues" evidence="10">
    <location>
        <begin position="672"/>
        <end position="692"/>
    </location>
</feature>
<dbReference type="PROSITE" id="PS50011">
    <property type="entry name" value="PROTEIN_KINASE_DOM"/>
    <property type="match status" value="1"/>
</dbReference>
<dbReference type="PROSITE" id="PS00479">
    <property type="entry name" value="ZF_DAG_PE_1"/>
    <property type="match status" value="1"/>
</dbReference>
<feature type="compositionally biased region" description="Low complexity" evidence="10">
    <location>
        <begin position="198"/>
        <end position="209"/>
    </location>
</feature>
<dbReference type="CDD" id="cd00014">
    <property type="entry name" value="CH_SF"/>
    <property type="match status" value="1"/>
</dbReference>
<feature type="compositionally biased region" description="Basic and acidic residues" evidence="10">
    <location>
        <begin position="1627"/>
        <end position="1636"/>
    </location>
</feature>
<feature type="domain" description="Calponin-homology (CH)" evidence="12">
    <location>
        <begin position="483"/>
        <end position="591"/>
    </location>
</feature>
<dbReference type="OrthoDB" id="8693905at2759"/>
<dbReference type="SMART" id="SM00109">
    <property type="entry name" value="C1"/>
    <property type="match status" value="1"/>
</dbReference>
<dbReference type="CDD" id="cd06627">
    <property type="entry name" value="STKc_Cdc7_like"/>
    <property type="match status" value="1"/>
</dbReference>